<accession>A0ABQ5LQH8</accession>
<feature type="transmembrane region" description="Helical" evidence="1">
    <location>
        <begin position="66"/>
        <end position="84"/>
    </location>
</feature>
<proteinExistence type="predicted"/>
<gene>
    <name evidence="2" type="ORF">STA1M1_11280</name>
</gene>
<dbReference type="Pfam" id="PF22285">
    <property type="entry name" value="DUF6962"/>
    <property type="match status" value="1"/>
</dbReference>
<protein>
    <submittedName>
        <fullName evidence="2">Uncharacterized protein</fullName>
    </submittedName>
</protein>
<organism evidence="2 3">
    <name type="scientific">Sinisalibacter aestuarii</name>
    <dbReference type="NCBI Taxonomy" id="2949426"/>
    <lineage>
        <taxon>Bacteria</taxon>
        <taxon>Pseudomonadati</taxon>
        <taxon>Pseudomonadota</taxon>
        <taxon>Alphaproteobacteria</taxon>
        <taxon>Rhodobacterales</taxon>
        <taxon>Roseobacteraceae</taxon>
        <taxon>Sinisalibacter</taxon>
    </lineage>
</organism>
<evidence type="ECO:0000313" key="2">
    <source>
        <dbReference type="EMBL" id="GKY87259.1"/>
    </source>
</evidence>
<feature type="transmembrane region" description="Helical" evidence="1">
    <location>
        <begin position="33"/>
        <end position="54"/>
    </location>
</feature>
<keyword evidence="1" id="KW-1133">Transmembrane helix</keyword>
<keyword evidence="3" id="KW-1185">Reference proteome</keyword>
<reference evidence="2" key="1">
    <citation type="journal article" date="2023" name="Int. J. Syst. Evol. Microbiol.">
        <title>Sinisalibacter aestuarii sp. nov., isolated from estuarine sediment of the Arakawa River.</title>
        <authorList>
            <person name="Arafat S.T."/>
            <person name="Hirano S."/>
            <person name="Sato A."/>
            <person name="Takeuchi K."/>
            <person name="Yasuda T."/>
            <person name="Terahara T."/>
            <person name="Hamada M."/>
            <person name="Kobayashi T."/>
        </authorList>
    </citation>
    <scope>NUCLEOTIDE SEQUENCE</scope>
    <source>
        <strain evidence="2">B-399</strain>
    </source>
</reference>
<dbReference type="InterPro" id="IPR054235">
    <property type="entry name" value="DUF6962"/>
</dbReference>
<keyword evidence="1" id="KW-0472">Membrane</keyword>
<feature type="transmembrane region" description="Helical" evidence="1">
    <location>
        <begin position="96"/>
        <end position="117"/>
    </location>
</feature>
<feature type="transmembrane region" description="Helical" evidence="1">
    <location>
        <begin position="176"/>
        <end position="194"/>
    </location>
</feature>
<dbReference type="Proteomes" id="UP001144205">
    <property type="component" value="Unassembled WGS sequence"/>
</dbReference>
<feature type="transmembrane region" description="Helical" evidence="1">
    <location>
        <begin position="6"/>
        <end position="26"/>
    </location>
</feature>
<sequence length="199" mass="20165">MKSPDVTLTDFALALVAAGFALALLGGGGLSGLYALLFAALAVAALAGGIWHGWFAGQQTGPGGALWLTVMLSVGLANLALWRLTGALLQTPLPGWIGWGQLVLFAALALFVSRSFLLTSAFTLPPTLALLWAFAADLAAPGHMPGAAGLAVALAGAGLQAARIGLPALRLSHNGLYHIVQAIAFTLVFLGANANPVSF</sequence>
<evidence type="ECO:0000313" key="3">
    <source>
        <dbReference type="Proteomes" id="UP001144205"/>
    </source>
</evidence>
<dbReference type="EMBL" id="BROH01000002">
    <property type="protein sequence ID" value="GKY87259.1"/>
    <property type="molecule type" value="Genomic_DNA"/>
</dbReference>
<name>A0ABQ5LQH8_9RHOB</name>
<dbReference type="RefSeq" id="WP_281841250.1">
    <property type="nucleotide sequence ID" value="NZ_BROH01000002.1"/>
</dbReference>
<keyword evidence="1" id="KW-0812">Transmembrane</keyword>
<evidence type="ECO:0000256" key="1">
    <source>
        <dbReference type="SAM" id="Phobius"/>
    </source>
</evidence>
<comment type="caution">
    <text evidence="2">The sequence shown here is derived from an EMBL/GenBank/DDBJ whole genome shotgun (WGS) entry which is preliminary data.</text>
</comment>